<feature type="domain" description="HTH gntR-type" evidence="4">
    <location>
        <begin position="10"/>
        <end position="77"/>
    </location>
</feature>
<dbReference type="CDD" id="cd07377">
    <property type="entry name" value="WHTH_GntR"/>
    <property type="match status" value="1"/>
</dbReference>
<accession>A0A934TPI1</accession>
<dbReference type="PROSITE" id="PS50949">
    <property type="entry name" value="HTH_GNTR"/>
    <property type="match status" value="1"/>
</dbReference>
<dbReference type="RefSeq" id="WP_201166248.1">
    <property type="nucleotide sequence ID" value="NZ_JAEPWM010000001.1"/>
</dbReference>
<keyword evidence="1" id="KW-0805">Transcription regulation</keyword>
<evidence type="ECO:0000256" key="2">
    <source>
        <dbReference type="ARBA" id="ARBA00023125"/>
    </source>
</evidence>
<evidence type="ECO:0000256" key="3">
    <source>
        <dbReference type="ARBA" id="ARBA00023163"/>
    </source>
</evidence>
<evidence type="ECO:0000313" key="6">
    <source>
        <dbReference type="Proteomes" id="UP000630528"/>
    </source>
</evidence>
<dbReference type="EMBL" id="JAEPWM010000001">
    <property type="protein sequence ID" value="MBK6004875.1"/>
    <property type="molecule type" value="Genomic_DNA"/>
</dbReference>
<dbReference type="Gene3D" id="1.20.120.530">
    <property type="entry name" value="GntR ligand-binding domain-like"/>
    <property type="match status" value="1"/>
</dbReference>
<gene>
    <name evidence="5" type="ORF">JJB11_02120</name>
</gene>
<keyword evidence="2" id="KW-0238">DNA-binding</keyword>
<dbReference type="InterPro" id="IPR000524">
    <property type="entry name" value="Tscrpt_reg_HTH_GntR"/>
</dbReference>
<dbReference type="SMART" id="SM00895">
    <property type="entry name" value="FCD"/>
    <property type="match status" value="1"/>
</dbReference>
<reference evidence="5" key="2">
    <citation type="submission" date="2021-01" db="EMBL/GenBank/DDBJ databases">
        <authorList>
            <person name="Kang M."/>
        </authorList>
    </citation>
    <scope>NUCLEOTIDE SEQUENCE</scope>
    <source>
        <strain evidence="5">KACC 17527</strain>
    </source>
</reference>
<dbReference type="AlphaFoldDB" id="A0A934TPI1"/>
<dbReference type="PANTHER" id="PTHR43537:SF5">
    <property type="entry name" value="UXU OPERON TRANSCRIPTIONAL REGULATOR"/>
    <property type="match status" value="1"/>
</dbReference>
<dbReference type="InterPro" id="IPR036388">
    <property type="entry name" value="WH-like_DNA-bd_sf"/>
</dbReference>
<protein>
    <submittedName>
        <fullName evidence="5">GntR family transcriptional regulator</fullName>
    </submittedName>
</protein>
<dbReference type="PANTHER" id="PTHR43537">
    <property type="entry name" value="TRANSCRIPTIONAL REGULATOR, GNTR FAMILY"/>
    <property type="match status" value="1"/>
</dbReference>
<organism evidence="5 6">
    <name type="scientific">Ramlibacter ginsenosidimutans</name>
    <dbReference type="NCBI Taxonomy" id="502333"/>
    <lineage>
        <taxon>Bacteria</taxon>
        <taxon>Pseudomonadati</taxon>
        <taxon>Pseudomonadota</taxon>
        <taxon>Betaproteobacteria</taxon>
        <taxon>Burkholderiales</taxon>
        <taxon>Comamonadaceae</taxon>
        <taxon>Ramlibacter</taxon>
    </lineage>
</organism>
<comment type="caution">
    <text evidence="5">The sequence shown here is derived from an EMBL/GenBank/DDBJ whole genome shotgun (WGS) entry which is preliminary data.</text>
</comment>
<dbReference type="GO" id="GO:0003677">
    <property type="term" value="F:DNA binding"/>
    <property type="evidence" value="ECO:0007669"/>
    <property type="project" value="UniProtKB-KW"/>
</dbReference>
<dbReference type="Gene3D" id="1.10.10.10">
    <property type="entry name" value="Winged helix-like DNA-binding domain superfamily/Winged helix DNA-binding domain"/>
    <property type="match status" value="1"/>
</dbReference>
<reference evidence="5" key="1">
    <citation type="journal article" date="2012" name="J. Microbiol. Biotechnol.">
        <title>Ramlibacter ginsenosidimutans sp. nov., with ginsenoside-converting activity.</title>
        <authorList>
            <person name="Wang L."/>
            <person name="An D.S."/>
            <person name="Kim S.G."/>
            <person name="Jin F.X."/>
            <person name="Kim S.C."/>
            <person name="Lee S.T."/>
            <person name="Im W.T."/>
        </authorList>
    </citation>
    <scope>NUCLEOTIDE SEQUENCE</scope>
    <source>
        <strain evidence="5">KACC 17527</strain>
    </source>
</reference>
<dbReference type="InterPro" id="IPR011711">
    <property type="entry name" value="GntR_C"/>
</dbReference>
<name>A0A934TPI1_9BURK</name>
<dbReference type="SMART" id="SM00345">
    <property type="entry name" value="HTH_GNTR"/>
    <property type="match status" value="1"/>
</dbReference>
<dbReference type="SUPFAM" id="SSF48008">
    <property type="entry name" value="GntR ligand-binding domain-like"/>
    <property type="match status" value="1"/>
</dbReference>
<dbReference type="Pfam" id="PF00392">
    <property type="entry name" value="GntR"/>
    <property type="match status" value="1"/>
</dbReference>
<keyword evidence="3" id="KW-0804">Transcription</keyword>
<sequence>MEQPETDRASGAMNRALQGLKRLIIGGELMPGEQVRQEEMAEQLRVSRVPLREAMNVLADQGLLFHRPHQGYFVTKRAPNEHAQIRRMLHLLENELMTTVRWPDAERLQELRDLNAQMREAVRQSDIRTLIDVNRRFHFRIFSLSPNGLILEEVRRLWSMIEPSMWTKYNRADDREKTLEEHDRLIAAMEARDRSRCVSEMERHRYSAEFGLPIELPGVDADLAMPVDHTSGNGS</sequence>
<dbReference type="SUPFAM" id="SSF46785">
    <property type="entry name" value="Winged helix' DNA-binding domain"/>
    <property type="match status" value="1"/>
</dbReference>
<keyword evidence="6" id="KW-1185">Reference proteome</keyword>
<dbReference type="Pfam" id="PF07729">
    <property type="entry name" value="FCD"/>
    <property type="match status" value="1"/>
</dbReference>
<dbReference type="GO" id="GO:0003700">
    <property type="term" value="F:DNA-binding transcription factor activity"/>
    <property type="evidence" value="ECO:0007669"/>
    <property type="project" value="InterPro"/>
</dbReference>
<dbReference type="InterPro" id="IPR008920">
    <property type="entry name" value="TF_FadR/GntR_C"/>
</dbReference>
<dbReference type="InterPro" id="IPR036390">
    <property type="entry name" value="WH_DNA-bd_sf"/>
</dbReference>
<evidence type="ECO:0000259" key="4">
    <source>
        <dbReference type="PROSITE" id="PS50949"/>
    </source>
</evidence>
<proteinExistence type="predicted"/>
<evidence type="ECO:0000313" key="5">
    <source>
        <dbReference type="EMBL" id="MBK6004875.1"/>
    </source>
</evidence>
<evidence type="ECO:0000256" key="1">
    <source>
        <dbReference type="ARBA" id="ARBA00023015"/>
    </source>
</evidence>
<dbReference type="Proteomes" id="UP000630528">
    <property type="component" value="Unassembled WGS sequence"/>
</dbReference>